<accession>A0A2Z7BHQ7</accession>
<keyword evidence="3" id="KW-1185">Reference proteome</keyword>
<feature type="compositionally biased region" description="Basic and acidic residues" evidence="1">
    <location>
        <begin position="1"/>
        <end position="12"/>
    </location>
</feature>
<evidence type="ECO:0000313" key="3">
    <source>
        <dbReference type="Proteomes" id="UP000250235"/>
    </source>
</evidence>
<dbReference type="EMBL" id="KV005732">
    <property type="protein sequence ID" value="KZV33577.1"/>
    <property type="molecule type" value="Genomic_DNA"/>
</dbReference>
<evidence type="ECO:0000313" key="2">
    <source>
        <dbReference type="EMBL" id="KZV33577.1"/>
    </source>
</evidence>
<sequence length="115" mass="12668">MNKQSEDMRSKPTEVSYPESKRRRTTFERGTVNQCMDLIVHPSVQISVDISDIFFKAFQHGQRVDRKDYTYVSDMVLLGVIAACGISDRVAAGAVVNKSSSGILSVQGRRGDVGA</sequence>
<gene>
    <name evidence="2" type="ORF">F511_37188</name>
</gene>
<feature type="region of interest" description="Disordered" evidence="1">
    <location>
        <begin position="1"/>
        <end position="26"/>
    </location>
</feature>
<evidence type="ECO:0000256" key="1">
    <source>
        <dbReference type="SAM" id="MobiDB-lite"/>
    </source>
</evidence>
<reference evidence="2 3" key="1">
    <citation type="journal article" date="2015" name="Proc. Natl. Acad. Sci. U.S.A.">
        <title>The resurrection genome of Boea hygrometrica: A blueprint for survival of dehydration.</title>
        <authorList>
            <person name="Xiao L."/>
            <person name="Yang G."/>
            <person name="Zhang L."/>
            <person name="Yang X."/>
            <person name="Zhao S."/>
            <person name="Ji Z."/>
            <person name="Zhou Q."/>
            <person name="Hu M."/>
            <person name="Wang Y."/>
            <person name="Chen M."/>
            <person name="Xu Y."/>
            <person name="Jin H."/>
            <person name="Xiao X."/>
            <person name="Hu G."/>
            <person name="Bao F."/>
            <person name="Hu Y."/>
            <person name="Wan P."/>
            <person name="Li L."/>
            <person name="Deng X."/>
            <person name="Kuang T."/>
            <person name="Xiang C."/>
            <person name="Zhu J.K."/>
            <person name="Oliver M.J."/>
            <person name="He Y."/>
        </authorList>
    </citation>
    <scope>NUCLEOTIDE SEQUENCE [LARGE SCALE GENOMIC DNA]</scope>
    <source>
        <strain evidence="3">cv. XS01</strain>
    </source>
</reference>
<protein>
    <submittedName>
        <fullName evidence="2">Uncharacterized protein</fullName>
    </submittedName>
</protein>
<dbReference type="Proteomes" id="UP000250235">
    <property type="component" value="Unassembled WGS sequence"/>
</dbReference>
<organism evidence="2 3">
    <name type="scientific">Dorcoceras hygrometricum</name>
    <dbReference type="NCBI Taxonomy" id="472368"/>
    <lineage>
        <taxon>Eukaryota</taxon>
        <taxon>Viridiplantae</taxon>
        <taxon>Streptophyta</taxon>
        <taxon>Embryophyta</taxon>
        <taxon>Tracheophyta</taxon>
        <taxon>Spermatophyta</taxon>
        <taxon>Magnoliopsida</taxon>
        <taxon>eudicotyledons</taxon>
        <taxon>Gunneridae</taxon>
        <taxon>Pentapetalae</taxon>
        <taxon>asterids</taxon>
        <taxon>lamiids</taxon>
        <taxon>Lamiales</taxon>
        <taxon>Gesneriaceae</taxon>
        <taxon>Didymocarpoideae</taxon>
        <taxon>Trichosporeae</taxon>
        <taxon>Loxocarpinae</taxon>
        <taxon>Dorcoceras</taxon>
    </lineage>
</organism>
<dbReference type="AlphaFoldDB" id="A0A2Z7BHQ7"/>
<name>A0A2Z7BHQ7_9LAMI</name>
<proteinExistence type="predicted"/>